<dbReference type="NCBIfam" id="TIGR01383">
    <property type="entry name" value="not_thiJ"/>
    <property type="match status" value="1"/>
</dbReference>
<name>W2C8K3_9BACT</name>
<dbReference type="PANTHER" id="PTHR48094">
    <property type="entry name" value="PROTEIN/NUCLEIC ACID DEGLYCASE DJ-1-RELATED"/>
    <property type="match status" value="1"/>
</dbReference>
<organism evidence="2 3">
    <name type="scientific">Tannerella sp. oral taxon BU063 isolate Cell 2</name>
    <dbReference type="NCBI Taxonomy" id="1411148"/>
    <lineage>
        <taxon>Bacteria</taxon>
        <taxon>Pseudomonadati</taxon>
        <taxon>Bacteroidota</taxon>
        <taxon>Bacteroidia</taxon>
        <taxon>Bacteroidales</taxon>
        <taxon>Tannerellaceae</taxon>
        <taxon>Tannerella</taxon>
    </lineage>
</organism>
<gene>
    <name evidence="2" type="ORF">N425_02045</name>
</gene>
<dbReference type="InterPro" id="IPR006287">
    <property type="entry name" value="DJ-1"/>
</dbReference>
<dbReference type="Proteomes" id="UP000018837">
    <property type="component" value="Unassembled WGS sequence"/>
</dbReference>
<dbReference type="EMBL" id="AYUF01000295">
    <property type="protein sequence ID" value="ETK02827.1"/>
    <property type="molecule type" value="Genomic_DNA"/>
</dbReference>
<dbReference type="InterPro" id="IPR002818">
    <property type="entry name" value="DJ-1/PfpI"/>
</dbReference>
<dbReference type="SUPFAM" id="SSF52317">
    <property type="entry name" value="Class I glutamine amidotransferase-like"/>
    <property type="match status" value="1"/>
</dbReference>
<proteinExistence type="predicted"/>
<accession>W2C8K3</accession>
<evidence type="ECO:0000259" key="1">
    <source>
        <dbReference type="Pfam" id="PF01965"/>
    </source>
</evidence>
<dbReference type="GO" id="GO:0005737">
    <property type="term" value="C:cytoplasm"/>
    <property type="evidence" value="ECO:0007669"/>
    <property type="project" value="TreeGrafter"/>
</dbReference>
<dbReference type="AlphaFoldDB" id="W2C8K3"/>
<dbReference type="InterPro" id="IPR029062">
    <property type="entry name" value="Class_I_gatase-like"/>
</dbReference>
<reference evidence="2 3" key="1">
    <citation type="submission" date="2013-11" db="EMBL/GenBank/DDBJ databases">
        <title>Single cell genomics of uncultured Tannerella BU063 (oral taxon 286).</title>
        <authorList>
            <person name="Beall C.J."/>
            <person name="Campbell A.G."/>
            <person name="Griffen A.L."/>
            <person name="Podar M."/>
            <person name="Leys E.J."/>
        </authorList>
    </citation>
    <scope>NUCLEOTIDE SEQUENCE [LARGE SCALE GENOMIC DNA]</scope>
    <source>
        <strain evidence="2">Cell 2</strain>
    </source>
</reference>
<protein>
    <submittedName>
        <fullName evidence="2">Thiazole biosynthesis protein ThiJ</fullName>
    </submittedName>
</protein>
<evidence type="ECO:0000313" key="2">
    <source>
        <dbReference type="EMBL" id="ETK02827.1"/>
    </source>
</evidence>
<dbReference type="PANTHER" id="PTHR48094:SF12">
    <property type="entry name" value="PARKINSON DISEASE PROTEIN 7 HOMOLOG"/>
    <property type="match status" value="1"/>
</dbReference>
<feature type="domain" description="DJ-1/PfpI" evidence="1">
    <location>
        <begin position="3"/>
        <end position="161"/>
    </location>
</feature>
<dbReference type="CDD" id="cd03135">
    <property type="entry name" value="GATase1_DJ-1"/>
    <property type="match status" value="1"/>
</dbReference>
<evidence type="ECO:0000313" key="3">
    <source>
        <dbReference type="Proteomes" id="UP000018837"/>
    </source>
</evidence>
<dbReference type="Pfam" id="PF01965">
    <property type="entry name" value="DJ-1_PfpI"/>
    <property type="match status" value="1"/>
</dbReference>
<dbReference type="Gene3D" id="3.40.50.880">
    <property type="match status" value="1"/>
</dbReference>
<sequence>MRKKAYVFFATGFEVTEAIGTTDVLRRGNVETVTVSMTGDRTVTGGHGIPVVTDALFEDIDLADADALVLPGGGPMLNDYEDLKKAIVRHYEKGRLVAAICAAPLVLGGLGLLRGRRATCYPGFEQYLTGATVVEEATVKDGNIITGRGPGMVYAFGVAVVDYLMGAETADEVARKLLLKK</sequence>
<comment type="caution">
    <text evidence="2">The sequence shown here is derived from an EMBL/GenBank/DDBJ whole genome shotgun (WGS) entry which is preliminary data.</text>
</comment>
<dbReference type="PATRIC" id="fig|1411148.3.peg.189"/>
<dbReference type="InterPro" id="IPR050325">
    <property type="entry name" value="Prot/Nucl_acid_deglycase"/>
</dbReference>